<protein>
    <recommendedName>
        <fullName evidence="4">Small multi-drug export protein</fullName>
    </recommendedName>
</protein>
<keyword evidence="3" id="KW-1185">Reference proteome</keyword>
<dbReference type="RefSeq" id="WP_301663689.1">
    <property type="nucleotide sequence ID" value="NZ_VCYH01000004.1"/>
</dbReference>
<evidence type="ECO:0000256" key="1">
    <source>
        <dbReference type="SAM" id="Phobius"/>
    </source>
</evidence>
<gene>
    <name evidence="2" type="ORF">FGU65_06670</name>
</gene>
<proteinExistence type="predicted"/>
<feature type="transmembrane region" description="Helical" evidence="1">
    <location>
        <begin position="160"/>
        <end position="187"/>
    </location>
</feature>
<dbReference type="EMBL" id="VCYH01000004">
    <property type="protein sequence ID" value="MDN7024571.1"/>
    <property type="molecule type" value="Genomic_DNA"/>
</dbReference>
<dbReference type="Pfam" id="PF06695">
    <property type="entry name" value="Sm_multidrug_ex"/>
    <property type="match status" value="1"/>
</dbReference>
<dbReference type="InterPro" id="IPR009577">
    <property type="entry name" value="Sm_multidrug_ex"/>
</dbReference>
<feature type="transmembrane region" description="Helical" evidence="1">
    <location>
        <begin position="50"/>
        <end position="72"/>
    </location>
</feature>
<dbReference type="Proteomes" id="UP001168338">
    <property type="component" value="Unassembled WGS sequence"/>
</dbReference>
<name>A0ABT8M9J9_9EURY</name>
<evidence type="ECO:0000313" key="3">
    <source>
        <dbReference type="Proteomes" id="UP001168338"/>
    </source>
</evidence>
<comment type="caution">
    <text evidence="2">The sequence shown here is derived from an EMBL/GenBank/DDBJ whole genome shotgun (WGS) entry which is preliminary data.</text>
</comment>
<keyword evidence="1" id="KW-1133">Transmembrane helix</keyword>
<reference evidence="2" key="1">
    <citation type="submission" date="2019-05" db="EMBL/GenBank/DDBJ databases">
        <title>Methanoculleus sp. FWC-SCC1, a methanogenic archaeon isolated from deep marine cold seep.</title>
        <authorList>
            <person name="Chen Y.-W."/>
            <person name="Chen S.-C."/>
            <person name="Teng N.-H."/>
            <person name="Lai M.-C."/>
        </authorList>
    </citation>
    <scope>NUCLEOTIDE SEQUENCE</scope>
    <source>
        <strain evidence="2">FWC-SCC1</strain>
    </source>
</reference>
<feature type="transmembrane region" description="Helical" evidence="1">
    <location>
        <begin position="128"/>
        <end position="154"/>
    </location>
</feature>
<evidence type="ECO:0008006" key="4">
    <source>
        <dbReference type="Google" id="ProtNLM"/>
    </source>
</evidence>
<accession>A0ABT8M9J9</accession>
<sequence length="188" mass="19694">MALRSSTGGTQASSDGTSLTRVVRAAAAILLLIFAVPLILGIASSIGSPAVITLIVSTLLLQAGAAVVGLGFGLHPLVTLALVTSVAAGIMLVIFELSDLLASRSARFNSLLQKIDEKTKNVDYFRKYGVLILIPIIWIPGIALYGTPIVARLFQYPRTLSVLCMLIGWLIASAVVMAMALGIVSLAF</sequence>
<organism evidence="2 3">
    <name type="scientific">Methanoculleus frigidifontis</name>
    <dbReference type="NCBI Taxonomy" id="2584085"/>
    <lineage>
        <taxon>Archaea</taxon>
        <taxon>Methanobacteriati</taxon>
        <taxon>Methanobacteriota</taxon>
        <taxon>Stenosarchaea group</taxon>
        <taxon>Methanomicrobia</taxon>
        <taxon>Methanomicrobiales</taxon>
        <taxon>Methanomicrobiaceae</taxon>
        <taxon>Methanoculleus</taxon>
    </lineage>
</organism>
<keyword evidence="1" id="KW-0812">Transmembrane</keyword>
<keyword evidence="1" id="KW-0472">Membrane</keyword>
<evidence type="ECO:0000313" key="2">
    <source>
        <dbReference type="EMBL" id="MDN7024571.1"/>
    </source>
</evidence>
<feature type="transmembrane region" description="Helical" evidence="1">
    <location>
        <begin position="78"/>
        <end position="97"/>
    </location>
</feature>
<feature type="transmembrane region" description="Helical" evidence="1">
    <location>
        <begin position="22"/>
        <end position="43"/>
    </location>
</feature>